<dbReference type="EC" id="6.5.1.1" evidence="14"/>
<dbReference type="InterPro" id="IPR000977">
    <property type="entry name" value="DNA_ligase_ATP-dep"/>
</dbReference>
<dbReference type="Gene3D" id="3.30.1490.70">
    <property type="match status" value="1"/>
</dbReference>
<protein>
    <recommendedName>
        <fullName evidence="14">DNA ligase</fullName>
        <ecNumber evidence="14">6.5.1.1</ecNumber>
    </recommendedName>
</protein>
<dbReference type="Pfam" id="PF04679">
    <property type="entry name" value="DNA_ligase_A_C"/>
    <property type="match status" value="1"/>
</dbReference>
<evidence type="ECO:0000256" key="8">
    <source>
        <dbReference type="ARBA" id="ARBA00022840"/>
    </source>
</evidence>
<dbReference type="InterPro" id="IPR012309">
    <property type="entry name" value="DNA_ligase_ATP-dep_C"/>
</dbReference>
<keyword evidence="18" id="KW-1185">Reference proteome</keyword>
<dbReference type="FunFam" id="2.40.50.140:FF:000062">
    <property type="entry name" value="DNA ligase"/>
    <property type="match status" value="1"/>
</dbReference>
<accession>A0A196SGP3</accession>
<dbReference type="NCBIfam" id="TIGR00574">
    <property type="entry name" value="dnl1"/>
    <property type="match status" value="1"/>
</dbReference>
<dbReference type="FunFam" id="1.10.3260.10:FF:000001">
    <property type="entry name" value="DNA ligase"/>
    <property type="match status" value="1"/>
</dbReference>
<dbReference type="Gene3D" id="2.40.50.140">
    <property type="entry name" value="Nucleic acid-binding proteins"/>
    <property type="match status" value="1"/>
</dbReference>
<keyword evidence="10 14" id="KW-0234">DNA repair</keyword>
<dbReference type="GO" id="GO:0005739">
    <property type="term" value="C:mitochondrion"/>
    <property type="evidence" value="ECO:0007669"/>
    <property type="project" value="TreeGrafter"/>
</dbReference>
<keyword evidence="5" id="KW-0235">DNA replication</keyword>
<evidence type="ECO:0000256" key="4">
    <source>
        <dbReference type="ARBA" id="ARBA00022618"/>
    </source>
</evidence>
<dbReference type="CDD" id="cd07900">
    <property type="entry name" value="Adenylation_DNA_ligase_I_Euk"/>
    <property type="match status" value="1"/>
</dbReference>
<evidence type="ECO:0000259" key="16">
    <source>
        <dbReference type="PROSITE" id="PS50160"/>
    </source>
</evidence>
<dbReference type="CDD" id="cd07969">
    <property type="entry name" value="OBF_DNA_ligase_I"/>
    <property type="match status" value="1"/>
</dbReference>
<keyword evidence="11" id="KW-0539">Nucleus</keyword>
<dbReference type="InterPro" id="IPR012308">
    <property type="entry name" value="DNA_ligase_ATP-dep_N"/>
</dbReference>
<keyword evidence="6 14" id="KW-0547">Nucleotide-binding</keyword>
<keyword evidence="3 14" id="KW-0436">Ligase</keyword>
<comment type="similarity">
    <text evidence="2 15">Belongs to the ATP-dependent DNA ligase family.</text>
</comment>
<dbReference type="Gene3D" id="3.30.470.30">
    <property type="entry name" value="DNA ligase/mRNA capping enzyme"/>
    <property type="match status" value="1"/>
</dbReference>
<dbReference type="PANTHER" id="PTHR45674:SF4">
    <property type="entry name" value="DNA LIGASE 1"/>
    <property type="match status" value="1"/>
</dbReference>
<evidence type="ECO:0000256" key="6">
    <source>
        <dbReference type="ARBA" id="ARBA00022741"/>
    </source>
</evidence>
<dbReference type="InterPro" id="IPR050191">
    <property type="entry name" value="ATP-dep_DNA_ligase"/>
</dbReference>
<dbReference type="GO" id="GO:0006273">
    <property type="term" value="P:lagging strand elongation"/>
    <property type="evidence" value="ECO:0007669"/>
    <property type="project" value="TreeGrafter"/>
</dbReference>
<reference evidence="17 18" key="1">
    <citation type="submission" date="2016-05" db="EMBL/GenBank/DDBJ databases">
        <title>Nuclear genome of Blastocystis sp. subtype 1 NandII.</title>
        <authorList>
            <person name="Gentekaki E."/>
            <person name="Curtis B."/>
            <person name="Stairs C."/>
            <person name="Eme L."/>
            <person name="Herman E."/>
            <person name="Klimes V."/>
            <person name="Arias M.C."/>
            <person name="Elias M."/>
            <person name="Hilliou F."/>
            <person name="Klute M."/>
            <person name="Malik S.-B."/>
            <person name="Pightling A."/>
            <person name="Rachubinski R."/>
            <person name="Salas D."/>
            <person name="Schlacht A."/>
            <person name="Suga H."/>
            <person name="Archibald J."/>
            <person name="Ball S.G."/>
            <person name="Clark G."/>
            <person name="Dacks J."/>
            <person name="Van Der Giezen M."/>
            <person name="Tsaousis A."/>
            <person name="Roger A."/>
        </authorList>
    </citation>
    <scope>NUCLEOTIDE SEQUENCE [LARGE SCALE GENOMIC DNA]</scope>
    <source>
        <strain evidence="18">ATCC 50177 / NandII</strain>
    </source>
</reference>
<dbReference type="GO" id="GO:0003910">
    <property type="term" value="F:DNA ligase (ATP) activity"/>
    <property type="evidence" value="ECO:0007669"/>
    <property type="project" value="UniProtKB-EC"/>
</dbReference>
<dbReference type="GO" id="GO:0003677">
    <property type="term" value="F:DNA binding"/>
    <property type="evidence" value="ECO:0007669"/>
    <property type="project" value="InterPro"/>
</dbReference>
<keyword evidence="9 14" id="KW-0233">DNA recombination</keyword>
<evidence type="ECO:0000256" key="3">
    <source>
        <dbReference type="ARBA" id="ARBA00022598"/>
    </source>
</evidence>
<dbReference type="GO" id="GO:0006281">
    <property type="term" value="P:DNA repair"/>
    <property type="evidence" value="ECO:0007669"/>
    <property type="project" value="UniProtKB-KW"/>
</dbReference>
<dbReference type="EMBL" id="LXWW01000169">
    <property type="protein sequence ID" value="OAO15129.1"/>
    <property type="molecule type" value="Genomic_DNA"/>
</dbReference>
<dbReference type="InterPro" id="IPR012340">
    <property type="entry name" value="NA-bd_OB-fold"/>
</dbReference>
<comment type="caution">
    <text evidence="17">The sequence shown here is derived from an EMBL/GenBank/DDBJ whole genome shotgun (WGS) entry which is preliminary data.</text>
</comment>
<comment type="subcellular location">
    <subcellularLocation>
        <location evidence="1">Nucleus</location>
    </subcellularLocation>
</comment>
<dbReference type="Gene3D" id="1.10.3260.10">
    <property type="entry name" value="DNA ligase, ATP-dependent, N-terminal domain"/>
    <property type="match status" value="1"/>
</dbReference>
<evidence type="ECO:0000256" key="14">
    <source>
        <dbReference type="RuleBase" id="RU000617"/>
    </source>
</evidence>
<evidence type="ECO:0000256" key="2">
    <source>
        <dbReference type="ARBA" id="ARBA00007572"/>
    </source>
</evidence>
<keyword evidence="8 14" id="KW-0067">ATP-binding</keyword>
<dbReference type="InterPro" id="IPR016059">
    <property type="entry name" value="DNA_ligase_ATP-dep_CS"/>
</dbReference>
<organism evidence="17 18">
    <name type="scientific">Blastocystis sp. subtype 1 (strain ATCC 50177 / NandII)</name>
    <dbReference type="NCBI Taxonomy" id="478820"/>
    <lineage>
        <taxon>Eukaryota</taxon>
        <taxon>Sar</taxon>
        <taxon>Stramenopiles</taxon>
        <taxon>Bigyra</taxon>
        <taxon>Opalozoa</taxon>
        <taxon>Opalinata</taxon>
        <taxon>Blastocystidae</taxon>
        <taxon>Blastocystis</taxon>
    </lineage>
</organism>
<dbReference type="GO" id="GO:0071897">
    <property type="term" value="P:DNA biosynthetic process"/>
    <property type="evidence" value="ECO:0007669"/>
    <property type="project" value="InterPro"/>
</dbReference>
<evidence type="ECO:0000256" key="12">
    <source>
        <dbReference type="ARBA" id="ARBA00023306"/>
    </source>
</evidence>
<dbReference type="SUPFAM" id="SSF50249">
    <property type="entry name" value="Nucleic acid-binding proteins"/>
    <property type="match status" value="1"/>
</dbReference>
<sequence>MSASVPKYDPIQGAIWKQGEPVPYKAVASLLSELEKISERNRMITLTANLFRSIIATTPEDLLPTVYLICNEVAPTFMGVELGIGDGLIIKAIQESTGKSSANIKAELKKCGDLGDIAITCKSKQKLLFPPPPLTVRSLYKDFRSIAEMEGSKSQDRKMGVIKRLMVAARGEEIKFIIRGLQGKLRVGLAEQSVICALAQAVVLTPPAAQLPPPVLDAVVTTNAAKLQSDLAEATETLKQVVSECPSYDLIVPALLQFPLGQLHAHCHLTPGIPVQPMLAKPTKGISEVLDRLQGREFTCEYKYDGERAQVHKLPDGSIKIFSRNSEDNTNKYPDLVKTLHESIPEGVTTCILDSECVAWDREQNKILPFQVLSTRARKDVKEEDVKIHVVIFMFDILFLNGESVIQRPLKERRALLRSTIHEVPGRMQFATSRELADTEEIQEFLMESVNAGCEGLMVKTLTENATYEPSKRSLNWLKLKKDYLQDLGDSLDLVPIGGYYGKGKRTGNFGAFLLACYDVNSEEFQSVCKLGTGFSDEALHAHSAFFSGENVVEKKPVDYNVVPSMEPDVWFKPVQVWEVRAADLSISPVHTAAIGIVDAEKGIALRFPRFVRIREDKSAEEATSAEQVADFYNSQKIVNLCGVCWEEGCMEC</sequence>
<dbReference type="Pfam" id="PF04675">
    <property type="entry name" value="DNA_ligase_A_N"/>
    <property type="match status" value="1"/>
</dbReference>
<evidence type="ECO:0000313" key="18">
    <source>
        <dbReference type="Proteomes" id="UP000078348"/>
    </source>
</evidence>
<evidence type="ECO:0000313" key="17">
    <source>
        <dbReference type="EMBL" id="OAO15129.1"/>
    </source>
</evidence>
<dbReference type="SUPFAM" id="SSF117018">
    <property type="entry name" value="ATP-dependent DNA ligase DNA-binding domain"/>
    <property type="match status" value="1"/>
</dbReference>
<evidence type="ECO:0000256" key="5">
    <source>
        <dbReference type="ARBA" id="ARBA00022705"/>
    </source>
</evidence>
<evidence type="ECO:0000256" key="11">
    <source>
        <dbReference type="ARBA" id="ARBA00023242"/>
    </source>
</evidence>
<dbReference type="GO" id="GO:0006310">
    <property type="term" value="P:DNA recombination"/>
    <property type="evidence" value="ECO:0007669"/>
    <property type="project" value="UniProtKB-KW"/>
</dbReference>
<keyword evidence="7 14" id="KW-0227">DNA damage</keyword>
<dbReference type="InterPro" id="IPR012310">
    <property type="entry name" value="DNA_ligase_ATP-dep_cent"/>
</dbReference>
<evidence type="ECO:0000256" key="10">
    <source>
        <dbReference type="ARBA" id="ARBA00023204"/>
    </source>
</evidence>
<dbReference type="PROSITE" id="PS00333">
    <property type="entry name" value="DNA_LIGASE_A2"/>
    <property type="match status" value="1"/>
</dbReference>
<dbReference type="GO" id="GO:0005634">
    <property type="term" value="C:nucleus"/>
    <property type="evidence" value="ECO:0007669"/>
    <property type="project" value="UniProtKB-SubCell"/>
</dbReference>
<keyword evidence="12" id="KW-0131">Cell cycle</keyword>
<dbReference type="PROSITE" id="PS00697">
    <property type="entry name" value="DNA_LIGASE_A1"/>
    <property type="match status" value="1"/>
</dbReference>
<evidence type="ECO:0000256" key="9">
    <source>
        <dbReference type="ARBA" id="ARBA00023172"/>
    </source>
</evidence>
<dbReference type="FunFam" id="3.30.470.30:FF:000016">
    <property type="entry name" value="DNA ligase"/>
    <property type="match status" value="1"/>
</dbReference>
<proteinExistence type="inferred from homology"/>
<dbReference type="InterPro" id="IPR036599">
    <property type="entry name" value="DNA_ligase_N_sf"/>
</dbReference>
<gene>
    <name evidence="17" type="ORF">AV274_3165</name>
</gene>
<dbReference type="AlphaFoldDB" id="A0A196SGP3"/>
<feature type="domain" description="ATP-dependent DNA ligase family profile" evidence="16">
    <location>
        <begin position="383"/>
        <end position="519"/>
    </location>
</feature>
<comment type="catalytic activity">
    <reaction evidence="13 14">
        <text>ATP + (deoxyribonucleotide)n-3'-hydroxyl + 5'-phospho-(deoxyribonucleotide)m = (deoxyribonucleotide)n+m + AMP + diphosphate.</text>
        <dbReference type="EC" id="6.5.1.1"/>
    </reaction>
</comment>
<dbReference type="STRING" id="478820.A0A196SGP3"/>
<dbReference type="Pfam" id="PF01068">
    <property type="entry name" value="DNA_ligase_A_M"/>
    <property type="match status" value="1"/>
</dbReference>
<name>A0A196SGP3_BLAHN</name>
<evidence type="ECO:0000256" key="1">
    <source>
        <dbReference type="ARBA" id="ARBA00004123"/>
    </source>
</evidence>
<dbReference type="GO" id="GO:0005524">
    <property type="term" value="F:ATP binding"/>
    <property type="evidence" value="ECO:0007669"/>
    <property type="project" value="UniProtKB-KW"/>
</dbReference>
<evidence type="ECO:0000256" key="15">
    <source>
        <dbReference type="RuleBase" id="RU004196"/>
    </source>
</evidence>
<dbReference type="PANTHER" id="PTHR45674">
    <property type="entry name" value="DNA LIGASE 1/3 FAMILY MEMBER"/>
    <property type="match status" value="1"/>
</dbReference>
<keyword evidence="4" id="KW-0132">Cell division</keyword>
<dbReference type="Proteomes" id="UP000078348">
    <property type="component" value="Unassembled WGS sequence"/>
</dbReference>
<dbReference type="GO" id="GO:0051301">
    <property type="term" value="P:cell division"/>
    <property type="evidence" value="ECO:0007669"/>
    <property type="project" value="UniProtKB-KW"/>
</dbReference>
<evidence type="ECO:0000256" key="13">
    <source>
        <dbReference type="ARBA" id="ARBA00034003"/>
    </source>
</evidence>
<dbReference type="OrthoDB" id="206088at2759"/>
<dbReference type="PROSITE" id="PS50160">
    <property type="entry name" value="DNA_LIGASE_A3"/>
    <property type="match status" value="1"/>
</dbReference>
<dbReference type="SUPFAM" id="SSF56091">
    <property type="entry name" value="DNA ligase/mRNA capping enzyme, catalytic domain"/>
    <property type="match status" value="1"/>
</dbReference>
<evidence type="ECO:0000256" key="7">
    <source>
        <dbReference type="ARBA" id="ARBA00022763"/>
    </source>
</evidence>